<dbReference type="Gene3D" id="3.40.640.10">
    <property type="entry name" value="Type I PLP-dependent aspartate aminotransferase-like (Major domain)"/>
    <property type="match status" value="1"/>
</dbReference>
<evidence type="ECO:0000256" key="2">
    <source>
        <dbReference type="ARBA" id="ARBA00022898"/>
    </source>
</evidence>
<name>A0A091B409_9GAMM</name>
<dbReference type="GO" id="GO:0003962">
    <property type="term" value="F:cystathionine gamma-synthase activity"/>
    <property type="evidence" value="ECO:0007669"/>
    <property type="project" value="TreeGrafter"/>
</dbReference>
<dbReference type="PATRIC" id="fig|1384056.3.peg.1817"/>
<dbReference type="InterPro" id="IPR054542">
    <property type="entry name" value="Cys_met_metab_PP"/>
</dbReference>
<dbReference type="NCBIfam" id="TIGR02080">
    <property type="entry name" value="O_succ_thio_ly"/>
    <property type="match status" value="1"/>
</dbReference>
<dbReference type="STRING" id="1384056.N787_12450"/>
<feature type="modified residue" description="N6-(pyridoxal phosphate)lysine" evidence="3">
    <location>
        <position position="189"/>
    </location>
</feature>
<sequence>MRAGIDADTAFGAVTPPLVLSSNFSFAGFNQKRRYDYTRSGNPTRDQLAEALAELERGSGAVVTATGMAAITLVLEALLQPGDRLVVTHDCYGGSWRLFDALARKGRFELALVDLADASALAAALAKPTALVWIETPSNPLLRITDLSAVIAAAHAAGALALVDNTFLSPALQRPIEHGADFVLHSTTKYINGHSDVVGGAVVARDAARHEHLAWWANALGLTGSPFDSFLTLRGLRTLDARLRVHQENAAALAERLQRHPACAAVHYPGLASHPGHALAARQQHGFGAMVSLELAGGVPAVRAFLDGLQHFTLAESLGGVESLVAHPATMTHAAMSAEARRVAGIGEGLLRLSVGIEALEDLEADLGAALDRAARVVAAEVLP</sequence>
<dbReference type="PANTHER" id="PTHR11808">
    <property type="entry name" value="TRANS-SULFURATION ENZYME FAMILY MEMBER"/>
    <property type="match status" value="1"/>
</dbReference>
<proteinExistence type="inferred from homology"/>
<dbReference type="CDD" id="cd00614">
    <property type="entry name" value="CGS_like"/>
    <property type="match status" value="1"/>
</dbReference>
<evidence type="ECO:0000313" key="6">
    <source>
        <dbReference type="Proteomes" id="UP000029393"/>
    </source>
</evidence>
<protein>
    <recommendedName>
        <fullName evidence="7">Cystathionine gamma-synthase</fullName>
    </recommendedName>
</protein>
<comment type="caution">
    <text evidence="5">The sequence shown here is derived from an EMBL/GenBank/DDBJ whole genome shotgun (WGS) entry which is preliminary data.</text>
</comment>
<accession>A0A091B409</accession>
<dbReference type="Gene3D" id="3.90.1150.10">
    <property type="entry name" value="Aspartate Aminotransferase, domain 1"/>
    <property type="match status" value="1"/>
</dbReference>
<dbReference type="InterPro" id="IPR000277">
    <property type="entry name" value="Cys/Met-Metab_PyrdxlP-dep_enz"/>
</dbReference>
<dbReference type="InterPro" id="IPR015424">
    <property type="entry name" value="PyrdxlP-dep_Trfase"/>
</dbReference>
<organism evidence="5 6">
    <name type="scientific">Arenimonas metalli CF5-1</name>
    <dbReference type="NCBI Taxonomy" id="1384056"/>
    <lineage>
        <taxon>Bacteria</taxon>
        <taxon>Pseudomonadati</taxon>
        <taxon>Pseudomonadota</taxon>
        <taxon>Gammaproteobacteria</taxon>
        <taxon>Lysobacterales</taxon>
        <taxon>Lysobacteraceae</taxon>
        <taxon>Arenimonas</taxon>
    </lineage>
</organism>
<dbReference type="AlphaFoldDB" id="A0A091B409"/>
<keyword evidence="6" id="KW-1185">Reference proteome</keyword>
<dbReference type="EMBL" id="AVCK01000026">
    <property type="protein sequence ID" value="KFN45594.1"/>
    <property type="molecule type" value="Genomic_DNA"/>
</dbReference>
<comment type="similarity">
    <text evidence="4">Belongs to the trans-sulfuration enzymes family.</text>
</comment>
<evidence type="ECO:0008006" key="7">
    <source>
        <dbReference type="Google" id="ProtNLM"/>
    </source>
</evidence>
<evidence type="ECO:0000256" key="3">
    <source>
        <dbReference type="PIRSR" id="PIRSR001434-2"/>
    </source>
</evidence>
<dbReference type="GO" id="GO:0019346">
    <property type="term" value="P:transsulfuration"/>
    <property type="evidence" value="ECO:0007669"/>
    <property type="project" value="InterPro"/>
</dbReference>
<keyword evidence="2 3" id="KW-0663">Pyridoxal phosphate</keyword>
<dbReference type="Pfam" id="PF01053">
    <property type="entry name" value="Cys_Met_Meta_PP"/>
    <property type="match status" value="1"/>
</dbReference>
<dbReference type="FunFam" id="3.40.640.10:FF:000038">
    <property type="entry name" value="Cystathionine gamma-synthase"/>
    <property type="match status" value="1"/>
</dbReference>
<dbReference type="InterPro" id="IPR015422">
    <property type="entry name" value="PyrdxlP-dep_Trfase_small"/>
</dbReference>
<dbReference type="GO" id="GO:0019343">
    <property type="term" value="P:cysteine biosynthetic process via cystathionine"/>
    <property type="evidence" value="ECO:0007669"/>
    <property type="project" value="TreeGrafter"/>
</dbReference>
<dbReference type="OrthoDB" id="9805807at2"/>
<dbReference type="GO" id="GO:0004123">
    <property type="term" value="F:cystathionine gamma-lyase activity"/>
    <property type="evidence" value="ECO:0007669"/>
    <property type="project" value="TreeGrafter"/>
</dbReference>
<dbReference type="Proteomes" id="UP000029393">
    <property type="component" value="Unassembled WGS sequence"/>
</dbReference>
<dbReference type="InterPro" id="IPR015421">
    <property type="entry name" value="PyrdxlP-dep_Trfase_major"/>
</dbReference>
<dbReference type="InterPro" id="IPR011821">
    <property type="entry name" value="O_succ_thio_ly"/>
</dbReference>
<dbReference type="PROSITE" id="PS00868">
    <property type="entry name" value="CYS_MET_METAB_PP"/>
    <property type="match status" value="1"/>
</dbReference>
<comment type="cofactor">
    <cofactor evidence="1 4">
        <name>pyridoxal 5'-phosphate</name>
        <dbReference type="ChEBI" id="CHEBI:597326"/>
    </cofactor>
</comment>
<dbReference type="FunFam" id="3.90.1150.10:FF:000033">
    <property type="entry name" value="Cystathionine gamma-synthase"/>
    <property type="match status" value="1"/>
</dbReference>
<evidence type="ECO:0000256" key="4">
    <source>
        <dbReference type="RuleBase" id="RU362118"/>
    </source>
</evidence>
<dbReference type="eggNOG" id="COG0626">
    <property type="taxonomic scope" value="Bacteria"/>
</dbReference>
<dbReference type="SUPFAM" id="SSF53383">
    <property type="entry name" value="PLP-dependent transferases"/>
    <property type="match status" value="1"/>
</dbReference>
<evidence type="ECO:0000256" key="1">
    <source>
        <dbReference type="ARBA" id="ARBA00001933"/>
    </source>
</evidence>
<reference evidence="5 6" key="1">
    <citation type="submission" date="2013-09" db="EMBL/GenBank/DDBJ databases">
        <title>Genome sequencing of Arenimonas metalli.</title>
        <authorList>
            <person name="Chen F."/>
            <person name="Wang G."/>
        </authorList>
    </citation>
    <scope>NUCLEOTIDE SEQUENCE [LARGE SCALE GENOMIC DNA]</scope>
    <source>
        <strain evidence="5 6">CF5-1</strain>
    </source>
</reference>
<evidence type="ECO:0000313" key="5">
    <source>
        <dbReference type="EMBL" id="KFN45594.1"/>
    </source>
</evidence>
<dbReference type="PANTHER" id="PTHR11808:SF75">
    <property type="entry name" value="CYSTATHIONINE GAMMA-SYNTHASE"/>
    <property type="match status" value="1"/>
</dbReference>
<dbReference type="GO" id="GO:0009086">
    <property type="term" value="P:methionine biosynthetic process"/>
    <property type="evidence" value="ECO:0007669"/>
    <property type="project" value="UniProtKB-ARBA"/>
</dbReference>
<dbReference type="PIRSF" id="PIRSF001434">
    <property type="entry name" value="CGS"/>
    <property type="match status" value="1"/>
</dbReference>
<dbReference type="GO" id="GO:0005737">
    <property type="term" value="C:cytoplasm"/>
    <property type="evidence" value="ECO:0007669"/>
    <property type="project" value="TreeGrafter"/>
</dbReference>
<dbReference type="GO" id="GO:0030170">
    <property type="term" value="F:pyridoxal phosphate binding"/>
    <property type="evidence" value="ECO:0007669"/>
    <property type="project" value="InterPro"/>
</dbReference>
<gene>
    <name evidence="5" type="ORF">N787_12450</name>
</gene>